<dbReference type="PANTHER" id="PTHR34989">
    <property type="entry name" value="PROTEIN HDED"/>
    <property type="match status" value="1"/>
</dbReference>
<organism evidence="2 3">
    <name type="scientific">Streptococcus dentapri</name>
    <dbReference type="NCBI Taxonomy" id="573564"/>
    <lineage>
        <taxon>Bacteria</taxon>
        <taxon>Bacillati</taxon>
        <taxon>Bacillota</taxon>
        <taxon>Bacilli</taxon>
        <taxon>Lactobacillales</taxon>
        <taxon>Streptococcaceae</taxon>
        <taxon>Streptococcus</taxon>
    </lineage>
</organism>
<dbReference type="PANTHER" id="PTHR34989:SF1">
    <property type="entry name" value="PROTEIN HDED"/>
    <property type="match status" value="1"/>
</dbReference>
<dbReference type="Proteomes" id="UP001595901">
    <property type="component" value="Unassembled WGS sequence"/>
</dbReference>
<dbReference type="Pfam" id="PF03729">
    <property type="entry name" value="DUF308"/>
    <property type="match status" value="3"/>
</dbReference>
<name>A0ABV8D2L4_9STRE</name>
<dbReference type="InterPro" id="IPR052712">
    <property type="entry name" value="Acid_resist_chaperone_HdeD"/>
</dbReference>
<dbReference type="InterPro" id="IPR005325">
    <property type="entry name" value="DUF308_memb"/>
</dbReference>
<feature type="transmembrane region" description="Helical" evidence="1">
    <location>
        <begin position="26"/>
        <end position="47"/>
    </location>
</feature>
<evidence type="ECO:0000313" key="2">
    <source>
        <dbReference type="EMBL" id="MFC3932562.1"/>
    </source>
</evidence>
<reference evidence="3" key="1">
    <citation type="journal article" date="2019" name="Int. J. Syst. Evol. Microbiol.">
        <title>The Global Catalogue of Microorganisms (GCM) 10K type strain sequencing project: providing services to taxonomists for standard genome sequencing and annotation.</title>
        <authorList>
            <consortium name="The Broad Institute Genomics Platform"/>
            <consortium name="The Broad Institute Genome Sequencing Center for Infectious Disease"/>
            <person name="Wu L."/>
            <person name="Ma J."/>
        </authorList>
    </citation>
    <scope>NUCLEOTIDE SEQUENCE [LARGE SCALE GENOMIC DNA]</scope>
    <source>
        <strain evidence="3">CCUG 58728</strain>
    </source>
</reference>
<feature type="transmembrane region" description="Helical" evidence="1">
    <location>
        <begin position="59"/>
        <end position="80"/>
    </location>
</feature>
<evidence type="ECO:0000313" key="3">
    <source>
        <dbReference type="Proteomes" id="UP001595901"/>
    </source>
</evidence>
<sequence length="167" mass="18557">MKWFPLIGGIFSICYAVFLFVNPLTSVATIAWIIALLIFINGIANFLEYLNAPERRSFWQLFQSLLSIIIGFILLTSSIFALTKAFVSIIAYWVLFSGILRLLTGLQLRKWDYTGSSIYISSAVVAIIFGIILLGAPLLSASIIGMLIALLFLLLGIALIIVFFRLN</sequence>
<comment type="caution">
    <text evidence="2">The sequence shown here is derived from an EMBL/GenBank/DDBJ whole genome shotgun (WGS) entry which is preliminary data.</text>
</comment>
<keyword evidence="1" id="KW-1133">Transmembrane helix</keyword>
<feature type="transmembrane region" description="Helical" evidence="1">
    <location>
        <begin position="86"/>
        <end position="106"/>
    </location>
</feature>
<dbReference type="RefSeq" id="WP_380432059.1">
    <property type="nucleotide sequence ID" value="NZ_JBHSAC010000059.1"/>
</dbReference>
<proteinExistence type="predicted"/>
<accession>A0ABV8D2L4</accession>
<keyword evidence="3" id="KW-1185">Reference proteome</keyword>
<feature type="transmembrane region" description="Helical" evidence="1">
    <location>
        <begin position="118"/>
        <end position="137"/>
    </location>
</feature>
<keyword evidence="1" id="KW-0472">Membrane</keyword>
<gene>
    <name evidence="2" type="ORF">ACFOSE_07290</name>
</gene>
<feature type="transmembrane region" description="Helical" evidence="1">
    <location>
        <begin position="143"/>
        <end position="164"/>
    </location>
</feature>
<protein>
    <submittedName>
        <fullName evidence="2">DUF308 domain-containing protein</fullName>
    </submittedName>
</protein>
<keyword evidence="1" id="KW-0812">Transmembrane</keyword>
<evidence type="ECO:0000256" key="1">
    <source>
        <dbReference type="SAM" id="Phobius"/>
    </source>
</evidence>
<dbReference type="EMBL" id="JBHSAC010000059">
    <property type="protein sequence ID" value="MFC3932562.1"/>
    <property type="molecule type" value="Genomic_DNA"/>
</dbReference>